<name>A0ABV3NNT2_9ENTR</name>
<protein>
    <submittedName>
        <fullName evidence="1">Uncharacterized protein</fullName>
    </submittedName>
</protein>
<sequence length="146" mass="16776">MTILKIAAKWREAHPEHVASGVVLIWNNKAYGWKNELRDPSSEQPGSYAIDINNNVFIAEGGNDYDGAKCWVATAINAGNMADEKYYKIFSTVKNAWWQQDKYGYTDEYNAGYWSEAQISIMTLDDEQNIVEYKPSRLQLRLRGRD</sequence>
<evidence type="ECO:0000313" key="1">
    <source>
        <dbReference type="EMBL" id="MEW7311197.1"/>
    </source>
</evidence>
<proteinExistence type="predicted"/>
<evidence type="ECO:0000313" key="2">
    <source>
        <dbReference type="Proteomes" id="UP001555342"/>
    </source>
</evidence>
<reference evidence="1 2" key="1">
    <citation type="submission" date="2024-07" db="EMBL/GenBank/DDBJ databases">
        <authorList>
            <person name="Wang L."/>
        </authorList>
    </citation>
    <scope>NUCLEOTIDE SEQUENCE [LARGE SCALE GENOMIC DNA]</scope>
    <source>
        <strain evidence="1 2">WL359</strain>
    </source>
</reference>
<organism evidence="1 2">
    <name type="scientific">Buttiauxella gaviniae</name>
    <dbReference type="NCBI Taxonomy" id="82990"/>
    <lineage>
        <taxon>Bacteria</taxon>
        <taxon>Pseudomonadati</taxon>
        <taxon>Pseudomonadota</taxon>
        <taxon>Gammaproteobacteria</taxon>
        <taxon>Enterobacterales</taxon>
        <taxon>Enterobacteriaceae</taxon>
        <taxon>Buttiauxella</taxon>
    </lineage>
</organism>
<dbReference type="RefSeq" id="WP_367593567.1">
    <property type="nucleotide sequence ID" value="NZ_JBFMVT010000001.1"/>
</dbReference>
<comment type="caution">
    <text evidence="1">The sequence shown here is derived from an EMBL/GenBank/DDBJ whole genome shotgun (WGS) entry which is preliminary data.</text>
</comment>
<dbReference type="EMBL" id="JBFMVT010000001">
    <property type="protein sequence ID" value="MEW7311197.1"/>
    <property type="molecule type" value="Genomic_DNA"/>
</dbReference>
<accession>A0ABV3NNT2</accession>
<gene>
    <name evidence="1" type="ORF">AB1E22_00445</name>
</gene>
<keyword evidence="2" id="KW-1185">Reference proteome</keyword>
<dbReference type="Proteomes" id="UP001555342">
    <property type="component" value="Unassembled WGS sequence"/>
</dbReference>